<keyword evidence="1" id="KW-1133">Transmembrane helix</keyword>
<keyword evidence="1" id="KW-0472">Membrane</keyword>
<evidence type="ECO:0000256" key="1">
    <source>
        <dbReference type="SAM" id="Phobius"/>
    </source>
</evidence>
<proteinExistence type="predicted"/>
<gene>
    <name evidence="2" type="ORF">GCM10009539_22820</name>
</gene>
<feature type="transmembrane region" description="Helical" evidence="1">
    <location>
        <begin position="21"/>
        <end position="52"/>
    </location>
</feature>
<name>A0ABP3DR51_9ACTN</name>
<reference evidence="3" key="1">
    <citation type="journal article" date="2019" name="Int. J. Syst. Evol. Microbiol.">
        <title>The Global Catalogue of Microorganisms (GCM) 10K type strain sequencing project: providing services to taxonomists for standard genome sequencing and annotation.</title>
        <authorList>
            <consortium name="The Broad Institute Genomics Platform"/>
            <consortium name="The Broad Institute Genome Sequencing Center for Infectious Disease"/>
            <person name="Wu L."/>
            <person name="Ma J."/>
        </authorList>
    </citation>
    <scope>NUCLEOTIDE SEQUENCE [LARGE SCALE GENOMIC DNA]</scope>
    <source>
        <strain evidence="3">JCM 10425</strain>
    </source>
</reference>
<accession>A0ABP3DR51</accession>
<evidence type="ECO:0008006" key="4">
    <source>
        <dbReference type="Google" id="ProtNLM"/>
    </source>
</evidence>
<sequence>MTTTPTKPDAPLSARGRVLTWLTASAAALTGGLGVLIACAACCVPVLVGVGFLTGAAAAGLQNVFLGVGAVLMLAAGGLLLLRRRRARHVSGSGCGDNCAC</sequence>
<protein>
    <recommendedName>
        <fullName evidence="4">Mercuric ion transport protein</fullName>
    </recommendedName>
</protein>
<dbReference type="Proteomes" id="UP001500967">
    <property type="component" value="Unassembled WGS sequence"/>
</dbReference>
<feature type="transmembrane region" description="Helical" evidence="1">
    <location>
        <begin position="64"/>
        <end position="82"/>
    </location>
</feature>
<dbReference type="EMBL" id="BAAAGX010000009">
    <property type="protein sequence ID" value="GAA0236967.1"/>
    <property type="molecule type" value="Genomic_DNA"/>
</dbReference>
<keyword evidence="1" id="KW-0812">Transmembrane</keyword>
<organism evidence="2 3">
    <name type="scientific">Cryptosporangium japonicum</name>
    <dbReference type="NCBI Taxonomy" id="80872"/>
    <lineage>
        <taxon>Bacteria</taxon>
        <taxon>Bacillati</taxon>
        <taxon>Actinomycetota</taxon>
        <taxon>Actinomycetes</taxon>
        <taxon>Cryptosporangiales</taxon>
        <taxon>Cryptosporangiaceae</taxon>
        <taxon>Cryptosporangium</taxon>
    </lineage>
</organism>
<comment type="caution">
    <text evidence="2">The sequence shown here is derived from an EMBL/GenBank/DDBJ whole genome shotgun (WGS) entry which is preliminary data.</text>
</comment>
<dbReference type="RefSeq" id="WP_344648740.1">
    <property type="nucleotide sequence ID" value="NZ_BAAAGX010000009.1"/>
</dbReference>
<keyword evidence="3" id="KW-1185">Reference proteome</keyword>
<evidence type="ECO:0000313" key="2">
    <source>
        <dbReference type="EMBL" id="GAA0236967.1"/>
    </source>
</evidence>
<evidence type="ECO:0000313" key="3">
    <source>
        <dbReference type="Proteomes" id="UP001500967"/>
    </source>
</evidence>